<dbReference type="EMBL" id="AZBU02000002">
    <property type="protein sequence ID" value="TKR96338.1"/>
    <property type="molecule type" value="Genomic_DNA"/>
</dbReference>
<name>A0A4U5PID0_STECR</name>
<comment type="caution">
    <text evidence="1">The sequence shown here is derived from an EMBL/GenBank/DDBJ whole genome shotgun (WGS) entry which is preliminary data.</text>
</comment>
<gene>
    <name evidence="1" type="ORF">L596_010372</name>
</gene>
<reference evidence="1 2" key="1">
    <citation type="journal article" date="2015" name="Genome Biol.">
        <title>Comparative genomics of Steinernema reveals deeply conserved gene regulatory networks.</title>
        <authorList>
            <person name="Dillman A.R."/>
            <person name="Macchietto M."/>
            <person name="Porter C.F."/>
            <person name="Rogers A."/>
            <person name="Williams B."/>
            <person name="Antoshechkin I."/>
            <person name="Lee M.M."/>
            <person name="Goodwin Z."/>
            <person name="Lu X."/>
            <person name="Lewis E.E."/>
            <person name="Goodrich-Blair H."/>
            <person name="Stock S.P."/>
            <person name="Adams B.J."/>
            <person name="Sternberg P.W."/>
            <person name="Mortazavi A."/>
        </authorList>
    </citation>
    <scope>NUCLEOTIDE SEQUENCE [LARGE SCALE GENOMIC DNA]</scope>
    <source>
        <strain evidence="1 2">ALL</strain>
    </source>
</reference>
<dbReference type="Proteomes" id="UP000298663">
    <property type="component" value="Unassembled WGS sequence"/>
</dbReference>
<protein>
    <submittedName>
        <fullName evidence="1">Uncharacterized protein</fullName>
    </submittedName>
</protein>
<sequence length="210" mass="24066">MAIAITRYDISHSSARGPRESTTATIVKFLSGSNLSTIVLVVAQNAMFTMWGRHFIAYHRLRLVAWNKLNGTILYTTSPQLVFKYASYANLRGILNFKLAKVQTHFCMKISTETAEKLSGTLQFLEFSGSHKEETVSVPEDFKDPDAPEVDVLRYLYNLEFKALDTDIEVDSFFVKRIRDVRSFQSEFMRFEIHQLVSQHLNIVGLFMGH</sequence>
<organism evidence="1 2">
    <name type="scientific">Steinernema carpocapsae</name>
    <name type="common">Entomopathogenic nematode</name>
    <dbReference type="NCBI Taxonomy" id="34508"/>
    <lineage>
        <taxon>Eukaryota</taxon>
        <taxon>Metazoa</taxon>
        <taxon>Ecdysozoa</taxon>
        <taxon>Nematoda</taxon>
        <taxon>Chromadorea</taxon>
        <taxon>Rhabditida</taxon>
        <taxon>Tylenchina</taxon>
        <taxon>Panagrolaimomorpha</taxon>
        <taxon>Strongyloidoidea</taxon>
        <taxon>Steinernematidae</taxon>
        <taxon>Steinernema</taxon>
    </lineage>
</organism>
<keyword evidence="2" id="KW-1185">Reference proteome</keyword>
<dbReference type="AlphaFoldDB" id="A0A4U5PID0"/>
<reference evidence="1 2" key="2">
    <citation type="journal article" date="2019" name="G3 (Bethesda)">
        <title>Hybrid Assembly of the Genome of the Entomopathogenic Nematode Steinernema carpocapsae Identifies the X-Chromosome.</title>
        <authorList>
            <person name="Serra L."/>
            <person name="Macchietto M."/>
            <person name="Macias-Munoz A."/>
            <person name="McGill C.J."/>
            <person name="Rodriguez I.M."/>
            <person name="Rodriguez B."/>
            <person name="Murad R."/>
            <person name="Mortazavi A."/>
        </authorList>
    </citation>
    <scope>NUCLEOTIDE SEQUENCE [LARGE SCALE GENOMIC DNA]</scope>
    <source>
        <strain evidence="1 2">ALL</strain>
    </source>
</reference>
<evidence type="ECO:0000313" key="2">
    <source>
        <dbReference type="Proteomes" id="UP000298663"/>
    </source>
</evidence>
<proteinExistence type="predicted"/>
<accession>A0A4U5PID0</accession>
<evidence type="ECO:0000313" key="1">
    <source>
        <dbReference type="EMBL" id="TKR96338.1"/>
    </source>
</evidence>